<dbReference type="EMBL" id="KQ978457">
    <property type="protein sequence ID" value="KYM93840.1"/>
    <property type="molecule type" value="Genomic_DNA"/>
</dbReference>
<keyword evidence="4" id="KW-1185">Reference proteome</keyword>
<reference evidence="3 4" key="1">
    <citation type="submission" date="2016-03" db="EMBL/GenBank/DDBJ databases">
        <title>Cyphomyrmex costatus WGS genome.</title>
        <authorList>
            <person name="Nygaard S."/>
            <person name="Hu H."/>
            <person name="Boomsma J."/>
            <person name="Zhang G."/>
        </authorList>
    </citation>
    <scope>NUCLEOTIDE SEQUENCE [LARGE SCALE GENOMIC DNA]</scope>
    <source>
        <strain evidence="3">MS0001</strain>
        <tissue evidence="3">Whole body</tissue>
    </source>
</reference>
<evidence type="ECO:0000256" key="2">
    <source>
        <dbReference type="SAM" id="Phobius"/>
    </source>
</evidence>
<feature type="compositionally biased region" description="Basic and acidic residues" evidence="1">
    <location>
        <begin position="213"/>
        <end position="223"/>
    </location>
</feature>
<accession>A0A195BZS4</accession>
<name>A0A195BZS4_9HYME</name>
<keyword evidence="2" id="KW-0472">Membrane</keyword>
<feature type="compositionally biased region" description="Basic and acidic residues" evidence="1">
    <location>
        <begin position="429"/>
        <end position="451"/>
    </location>
</feature>
<feature type="region of interest" description="Disordered" evidence="1">
    <location>
        <begin position="1507"/>
        <end position="1534"/>
    </location>
</feature>
<dbReference type="Proteomes" id="UP000078542">
    <property type="component" value="Unassembled WGS sequence"/>
</dbReference>
<dbReference type="STRING" id="456900.A0A195BZS4"/>
<evidence type="ECO:0000313" key="4">
    <source>
        <dbReference type="Proteomes" id="UP000078542"/>
    </source>
</evidence>
<feature type="compositionally biased region" description="Polar residues" evidence="1">
    <location>
        <begin position="1507"/>
        <end position="1524"/>
    </location>
</feature>
<keyword evidence="2" id="KW-1133">Transmembrane helix</keyword>
<feature type="region of interest" description="Disordered" evidence="1">
    <location>
        <begin position="724"/>
        <end position="746"/>
    </location>
</feature>
<feature type="compositionally biased region" description="Polar residues" evidence="1">
    <location>
        <begin position="194"/>
        <end position="208"/>
    </location>
</feature>
<feature type="region of interest" description="Disordered" evidence="1">
    <location>
        <begin position="129"/>
        <end position="152"/>
    </location>
</feature>
<feature type="compositionally biased region" description="Low complexity" evidence="1">
    <location>
        <begin position="130"/>
        <end position="152"/>
    </location>
</feature>
<feature type="compositionally biased region" description="Polar residues" evidence="1">
    <location>
        <begin position="737"/>
        <end position="746"/>
    </location>
</feature>
<proteinExistence type="predicted"/>
<keyword evidence="2" id="KW-0812">Transmembrane</keyword>
<protein>
    <submittedName>
        <fullName evidence="3">Uncharacterized protein</fullName>
    </submittedName>
</protein>
<sequence length="1534" mass="162700">MWDFGNRGAVVLISVTCGCILIYNAWGAILALAFTLLLVVYACYSLLANDSLISPHAYQVIGYLREAVYDLGTAFRVIHSHSTGYVRKLWHSASHCYRERFPPFRMDRRRPGNYQLSSDLYPTAVKRGESSSLTSPLTSPLTSSLSSSTSSSKFGLIDQLSPIPCVSYRSRINDMLRMDNRLYHAGDYDYMSPQQQQSAYGSKHTSTPVLKPGSREENPRNDDVNLISQSRGISSKKTLPLYAQNHSLSRGENVTQFSPEGSPWGISISPKMRPRPAGVKTVQTVAGPLLASTRYNIDPKVYTDVSSPGLTTRLTKYATEAKNTLTHQSQYGTGQFPKVNLYANPIPLLNAKLTKMRMPVTVRVAPPDVTKYSPPEKQKMLSNVCHMENRSPTSVVQVLREISLKRHASTEDVSFDVAKKQRTEFFNEERETILEENKQKRSRDESSKSDEDLSPQSKSIRPAKRTKTRSCFDIINSLSSSAHVAGGVKRKAVDFSRSGTPDFEKHFKSLENARSSNSSVSQFQSLDIDNGKSDLKEVYFKNPEILNSKKTEEFSLVKGILKSSSKELRLNVSKTGPVHENAKSTNVTDNIKSAALTKSVKLSDKLFMRAEPERNEQLKLLVEEPSNIKIRFATDNVEEIKREDIRNMRQNSMKARLQSMFDAISGKAENKINPDVVIQADDVNTVTPSITHPVSCATLNSSTTTTNVNTTPLSTAAIIPSGFSSSRPSAKVETKSDTTFSLPKTTSPAQLNGSAISILKTKETNSVAKTSGTVEQKKVVSFAPEITNAKSLEKVIPSTLITTASTFSLSKPVTEAPTTTSNNNMLNFSTGTCNSNTFAPPSSKSTNFLIVDKAPSSSTFAPINPNTTIQEKIGTNAIVTSSAIISSSTTGNTQTTSIFTFDSNKSASSPVTSTQVTVPSLPSQSLGTTLLPVNTTTATNITGFNNVINSDTSNSVATTSTSALLFNFGSNNTTLQSSKSDSFIFSQLNNNNAQPKMNAFGNSTQVVTNQATSLSQVTTASFNFKPNTSITTIANSSFSTNTTTATAPTFGLSSPSTFSLGTTTVTSSIPTLSNSKPLFLFGASNTSNTTSTAIALPATTTNSTTTSLSTISNNAIPTFGVSTTTAVPQFGTSTTTVPQFGTSTTTVPQFGTSIFGTTSITTTNVNIFGTTNNSQPLFGTASRSGTTSETASIFSTPTTTAPSIFVPTTNVSSSGSTSSSSLFSNVNANSTPITATPSVFSGTPIFGQTKPLTSFGAASVFGSTTTPLFGSTTQTGTTTPASAPAPALAPTFGITGNVSTSTITPGFDTTNNTTPAFGAPSVGTATNVQATPTFGTTGIFSPTDNNTPSVPIFGANTTPATEAFGISSATSTFGTQNPSTLAFGAASGGTTFVDNKSLFGATPAISTSFGTSNPSVPAFGASNANNSSSNTNSMFVFGNTQKDGQQNTTFSFGSNFNAGSNNSTTAPAAPFQFGSPSSKPATTGFNFTAPSATPTLNFGTTAAPTFNPSTPGMFSIGSGSTAPRSRTIRTRKPR</sequence>
<dbReference type="KEGG" id="ccoa:108781816"/>
<feature type="region of interest" description="Disordered" evidence="1">
    <location>
        <begin position="194"/>
        <end position="223"/>
    </location>
</feature>
<feature type="transmembrane region" description="Helical" evidence="2">
    <location>
        <begin position="28"/>
        <end position="47"/>
    </location>
</feature>
<feature type="region of interest" description="Disordered" evidence="1">
    <location>
        <begin position="429"/>
        <end position="465"/>
    </location>
</feature>
<evidence type="ECO:0000313" key="3">
    <source>
        <dbReference type="EMBL" id="KYM93840.1"/>
    </source>
</evidence>
<organism evidence="3 4">
    <name type="scientific">Cyphomyrmex costatus</name>
    <dbReference type="NCBI Taxonomy" id="456900"/>
    <lineage>
        <taxon>Eukaryota</taxon>
        <taxon>Metazoa</taxon>
        <taxon>Ecdysozoa</taxon>
        <taxon>Arthropoda</taxon>
        <taxon>Hexapoda</taxon>
        <taxon>Insecta</taxon>
        <taxon>Pterygota</taxon>
        <taxon>Neoptera</taxon>
        <taxon>Endopterygota</taxon>
        <taxon>Hymenoptera</taxon>
        <taxon>Apocrita</taxon>
        <taxon>Aculeata</taxon>
        <taxon>Formicoidea</taxon>
        <taxon>Formicidae</taxon>
        <taxon>Myrmicinae</taxon>
        <taxon>Cyphomyrmex</taxon>
    </lineage>
</organism>
<evidence type="ECO:0000256" key="1">
    <source>
        <dbReference type="SAM" id="MobiDB-lite"/>
    </source>
</evidence>
<dbReference type="PROSITE" id="PS51257">
    <property type="entry name" value="PROKAR_LIPOPROTEIN"/>
    <property type="match status" value="1"/>
</dbReference>
<gene>
    <name evidence="3" type="ORF">ALC62_15541</name>
</gene>
<dbReference type="OrthoDB" id="7765355at2759"/>